<organism evidence="2 3">
    <name type="scientific">Tricholomella constricta</name>
    <dbReference type="NCBI Taxonomy" id="117010"/>
    <lineage>
        <taxon>Eukaryota</taxon>
        <taxon>Fungi</taxon>
        <taxon>Dikarya</taxon>
        <taxon>Basidiomycota</taxon>
        <taxon>Agaricomycotina</taxon>
        <taxon>Agaricomycetes</taxon>
        <taxon>Agaricomycetidae</taxon>
        <taxon>Agaricales</taxon>
        <taxon>Tricholomatineae</taxon>
        <taxon>Lyophyllaceae</taxon>
        <taxon>Tricholomella</taxon>
    </lineage>
</organism>
<reference evidence="2 3" key="1">
    <citation type="journal article" date="2020" name="ISME J.">
        <title>Uncovering the hidden diversity of litter-decomposition mechanisms in mushroom-forming fungi.</title>
        <authorList>
            <person name="Floudas D."/>
            <person name="Bentzer J."/>
            <person name="Ahren D."/>
            <person name="Johansson T."/>
            <person name="Persson P."/>
            <person name="Tunlid A."/>
        </authorList>
    </citation>
    <scope>NUCLEOTIDE SEQUENCE [LARGE SCALE GENOMIC DNA]</scope>
    <source>
        <strain evidence="2 3">CBS 661.87</strain>
    </source>
</reference>
<name>A0A8H5HAL7_9AGAR</name>
<evidence type="ECO:0000313" key="2">
    <source>
        <dbReference type="EMBL" id="KAF5379754.1"/>
    </source>
</evidence>
<evidence type="ECO:0000313" key="3">
    <source>
        <dbReference type="Proteomes" id="UP000565441"/>
    </source>
</evidence>
<feature type="region of interest" description="Disordered" evidence="1">
    <location>
        <begin position="233"/>
        <end position="254"/>
    </location>
</feature>
<feature type="region of interest" description="Disordered" evidence="1">
    <location>
        <begin position="315"/>
        <end position="396"/>
    </location>
</feature>
<evidence type="ECO:0000256" key="1">
    <source>
        <dbReference type="SAM" id="MobiDB-lite"/>
    </source>
</evidence>
<feature type="compositionally biased region" description="Basic and acidic residues" evidence="1">
    <location>
        <begin position="233"/>
        <end position="244"/>
    </location>
</feature>
<feature type="compositionally biased region" description="Acidic residues" evidence="1">
    <location>
        <begin position="348"/>
        <end position="362"/>
    </location>
</feature>
<keyword evidence="3" id="KW-1185">Reference proteome</keyword>
<sequence>MSLFESTTADAAPDLTFRHDESALCVRGQATGDVHAQANVDRPAPLSKLDMSELFFDLNTTTSDGDDLSSESLYTSDDEREDEEIHEYEDLTDEDDCLLGLSYAWPEDDVMQIHPDADIIEALADGNVALEISFDASRASVSDDYYRLLDQQLRELLLDDSATISAVDSSEAPNQRGYIDKVYSGDESNFASGGDVVAAPPSAAIRPIYHYEITAADKAFERPYVESLRHHAKADVEGEDDRTPDSSTPSDSNDLLIEKYLVSATPTYSYKSVAGSGARTSTAASSLSYSLPISNSGFGHFGALNVKYNYQADDSSHCDDGEDDQSSYSGQTNHSGDESDGSAYHEDSADEDADEEADEEESQFASETENCDSEVDSEEHVSFDADELTENDTRSLQAQAHGQIVVWPCPDWELDADDGSADHDERLFDVSGDDNGDDDNDFAYKRPAIRARGL</sequence>
<protein>
    <submittedName>
        <fullName evidence="2">Uncharacterized protein</fullName>
    </submittedName>
</protein>
<proteinExistence type="predicted"/>
<dbReference type="EMBL" id="JAACJP010000015">
    <property type="protein sequence ID" value="KAF5379754.1"/>
    <property type="molecule type" value="Genomic_DNA"/>
</dbReference>
<dbReference type="AlphaFoldDB" id="A0A8H5HAL7"/>
<accession>A0A8H5HAL7</accession>
<dbReference type="Proteomes" id="UP000565441">
    <property type="component" value="Unassembled WGS sequence"/>
</dbReference>
<feature type="compositionally biased region" description="Acidic residues" evidence="1">
    <location>
        <begin position="431"/>
        <end position="441"/>
    </location>
</feature>
<gene>
    <name evidence="2" type="ORF">D9615_005819</name>
</gene>
<feature type="region of interest" description="Disordered" evidence="1">
    <location>
        <begin position="62"/>
        <end position="82"/>
    </location>
</feature>
<comment type="caution">
    <text evidence="2">The sequence shown here is derived from an EMBL/GenBank/DDBJ whole genome shotgun (WGS) entry which is preliminary data.</text>
</comment>
<feature type="region of interest" description="Disordered" evidence="1">
    <location>
        <begin position="416"/>
        <end position="442"/>
    </location>
</feature>